<dbReference type="AlphaFoldDB" id="A0A2V0PBM8"/>
<comment type="caution">
    <text evidence="3">The sequence shown here is derived from an EMBL/GenBank/DDBJ whole genome shotgun (WGS) entry which is preliminary data.</text>
</comment>
<name>A0A2V0PBM8_9CHLO</name>
<keyword evidence="4" id="KW-1185">Reference proteome</keyword>
<reference evidence="3 4" key="1">
    <citation type="journal article" date="2018" name="Sci. Rep.">
        <title>Raphidocelis subcapitata (=Pseudokirchneriella subcapitata) provides an insight into genome evolution and environmental adaptations in the Sphaeropleales.</title>
        <authorList>
            <person name="Suzuki S."/>
            <person name="Yamaguchi H."/>
            <person name="Nakajima N."/>
            <person name="Kawachi M."/>
        </authorList>
    </citation>
    <scope>NUCLEOTIDE SEQUENCE [LARGE SCALE GENOMIC DNA]</scope>
    <source>
        <strain evidence="3 4">NIES-35</strain>
    </source>
</reference>
<proteinExistence type="predicted"/>
<feature type="domain" description="SAP" evidence="2">
    <location>
        <begin position="230"/>
        <end position="264"/>
    </location>
</feature>
<organism evidence="3 4">
    <name type="scientific">Raphidocelis subcapitata</name>
    <dbReference type="NCBI Taxonomy" id="307507"/>
    <lineage>
        <taxon>Eukaryota</taxon>
        <taxon>Viridiplantae</taxon>
        <taxon>Chlorophyta</taxon>
        <taxon>core chlorophytes</taxon>
        <taxon>Chlorophyceae</taxon>
        <taxon>CS clade</taxon>
        <taxon>Sphaeropleales</taxon>
        <taxon>Selenastraceae</taxon>
        <taxon>Raphidocelis</taxon>
    </lineage>
</organism>
<protein>
    <recommendedName>
        <fullName evidence="2">SAP domain-containing protein</fullName>
    </recommendedName>
</protein>
<dbReference type="InterPro" id="IPR003034">
    <property type="entry name" value="SAP_dom"/>
</dbReference>
<evidence type="ECO:0000313" key="4">
    <source>
        <dbReference type="Proteomes" id="UP000247498"/>
    </source>
</evidence>
<dbReference type="STRING" id="307507.A0A2V0PBM8"/>
<dbReference type="PROSITE" id="PS50800">
    <property type="entry name" value="SAP"/>
    <property type="match status" value="1"/>
</dbReference>
<feature type="region of interest" description="Disordered" evidence="1">
    <location>
        <begin position="26"/>
        <end position="45"/>
    </location>
</feature>
<dbReference type="OrthoDB" id="543185at2759"/>
<gene>
    <name evidence="3" type="ORF">Rsub_09019</name>
</gene>
<dbReference type="Proteomes" id="UP000247498">
    <property type="component" value="Unassembled WGS sequence"/>
</dbReference>
<accession>A0A2V0PBM8</accession>
<evidence type="ECO:0000313" key="3">
    <source>
        <dbReference type="EMBL" id="GBF96939.1"/>
    </source>
</evidence>
<dbReference type="EMBL" id="BDRX01000089">
    <property type="protein sequence ID" value="GBF96939.1"/>
    <property type="molecule type" value="Genomic_DNA"/>
</dbReference>
<dbReference type="InParanoid" id="A0A2V0PBM8"/>
<evidence type="ECO:0000256" key="1">
    <source>
        <dbReference type="SAM" id="MobiDB-lite"/>
    </source>
</evidence>
<sequence length="472" mass="50250">MGKRKKPDAEDESVNVFEAKAGYGMTDEDLAGMSPPTDMHLRGFSSPVKGYLRREVEARLKEKARKDEWSRRRAAEIAAKKAEAAREARKRARHALLVARRGREAAKERLQVLGGSKARARDKHGASPLPEEVLAAVLDRLVADLEPGGVWGPGLVAQQLASASMVCWDWYHAAKESFADLADAIDQRLGQVAPANDRLWAFDYRQAAAPWACAPAGLGWGFWDALVSAPAGLKLAQLREAAYAVGVGASGTKPQLILRFLGALGLAAPTPVPACVLRAVALERGEPRTVDGPDRCGELTALLRKLYSAEPEKWPYSILSGSFAATRRKLVAAGVCSIKELRPIVAEARRAAEEKARLDAERKRAEMRRQGRCECGSTYALGCPNKCCRHCCSDDGPGMLPCARHRKPGRGPAPPPAAVPRPLREPQVQAAVPQVAAGAPAGPVAVEQAVAAAAVAAAEMAAAAVVGAFRGG</sequence>
<evidence type="ECO:0000259" key="2">
    <source>
        <dbReference type="PROSITE" id="PS50800"/>
    </source>
</evidence>